<accession>A0A4C1TM82</accession>
<comment type="caution">
    <text evidence="1">The sequence shown here is derived from an EMBL/GenBank/DDBJ whole genome shotgun (WGS) entry which is preliminary data.</text>
</comment>
<evidence type="ECO:0000313" key="2">
    <source>
        <dbReference type="Proteomes" id="UP000299102"/>
    </source>
</evidence>
<protein>
    <submittedName>
        <fullName evidence="1">Uncharacterized protein</fullName>
    </submittedName>
</protein>
<proteinExistence type="predicted"/>
<keyword evidence="2" id="KW-1185">Reference proteome</keyword>
<evidence type="ECO:0000313" key="1">
    <source>
        <dbReference type="EMBL" id="GBP15622.1"/>
    </source>
</evidence>
<dbReference type="Proteomes" id="UP000299102">
    <property type="component" value="Unassembled WGS sequence"/>
</dbReference>
<sequence>MRSLQLSFRNSRTRAFTSRWRARALDLYSGVGYALARRKAFLLLSIREYRAETSGDPRMPEPPLALLDHCPDVVGKSTYGKVNLVCRRDVIGNAVEV</sequence>
<reference evidence="1 2" key="1">
    <citation type="journal article" date="2019" name="Commun. Biol.">
        <title>The bagworm genome reveals a unique fibroin gene that provides high tensile strength.</title>
        <authorList>
            <person name="Kono N."/>
            <person name="Nakamura H."/>
            <person name="Ohtoshi R."/>
            <person name="Tomita M."/>
            <person name="Numata K."/>
            <person name="Arakawa K."/>
        </authorList>
    </citation>
    <scope>NUCLEOTIDE SEQUENCE [LARGE SCALE GENOMIC DNA]</scope>
</reference>
<name>A0A4C1TM82_EUMVA</name>
<dbReference type="AlphaFoldDB" id="A0A4C1TM82"/>
<dbReference type="EMBL" id="BGZK01005829">
    <property type="protein sequence ID" value="GBP15622.1"/>
    <property type="molecule type" value="Genomic_DNA"/>
</dbReference>
<organism evidence="1 2">
    <name type="scientific">Eumeta variegata</name>
    <name type="common">Bagworm moth</name>
    <name type="synonym">Eumeta japonica</name>
    <dbReference type="NCBI Taxonomy" id="151549"/>
    <lineage>
        <taxon>Eukaryota</taxon>
        <taxon>Metazoa</taxon>
        <taxon>Ecdysozoa</taxon>
        <taxon>Arthropoda</taxon>
        <taxon>Hexapoda</taxon>
        <taxon>Insecta</taxon>
        <taxon>Pterygota</taxon>
        <taxon>Neoptera</taxon>
        <taxon>Endopterygota</taxon>
        <taxon>Lepidoptera</taxon>
        <taxon>Glossata</taxon>
        <taxon>Ditrysia</taxon>
        <taxon>Tineoidea</taxon>
        <taxon>Psychidae</taxon>
        <taxon>Oiketicinae</taxon>
        <taxon>Eumeta</taxon>
    </lineage>
</organism>
<gene>
    <name evidence="1" type="ORF">EVAR_85703_1</name>
</gene>